<keyword evidence="5" id="KW-1185">Reference proteome</keyword>
<keyword evidence="1" id="KW-0732">Signal</keyword>
<organism evidence="4 5">
    <name type="scientific">Cyprinus carpio carpio</name>
    <dbReference type="NCBI Taxonomy" id="630221"/>
    <lineage>
        <taxon>Eukaryota</taxon>
        <taxon>Metazoa</taxon>
        <taxon>Chordata</taxon>
        <taxon>Craniata</taxon>
        <taxon>Vertebrata</taxon>
        <taxon>Euteleostomi</taxon>
        <taxon>Actinopterygii</taxon>
        <taxon>Neopterygii</taxon>
        <taxon>Teleostei</taxon>
        <taxon>Ostariophysi</taxon>
        <taxon>Cypriniformes</taxon>
        <taxon>Cyprinidae</taxon>
        <taxon>Cyprininae</taxon>
        <taxon>Cyprinus</taxon>
    </lineage>
</organism>
<evidence type="ECO:0000256" key="1">
    <source>
        <dbReference type="ARBA" id="ARBA00022729"/>
    </source>
</evidence>
<dbReference type="GeneTree" id="ENSGT00940000156038"/>
<dbReference type="PANTHER" id="PTHR36191">
    <property type="entry name" value="ENDO/EXONUCLEASE/PHOSPHATASE DOMAIN-CONTAINING PROTEIN-RELATED"/>
    <property type="match status" value="1"/>
</dbReference>
<reference evidence="4" key="1">
    <citation type="submission" date="2025-08" db="UniProtKB">
        <authorList>
            <consortium name="Ensembl"/>
        </authorList>
    </citation>
    <scope>IDENTIFICATION</scope>
</reference>
<evidence type="ECO:0000259" key="3">
    <source>
        <dbReference type="Pfam" id="PF23283"/>
    </source>
</evidence>
<feature type="domain" description="UMOD/GP2/OIT3-like D8C" evidence="3">
    <location>
        <begin position="55"/>
        <end position="142"/>
    </location>
</feature>
<proteinExistence type="predicted"/>
<dbReference type="PANTHER" id="PTHR36191:SF4">
    <property type="entry name" value="VWFD DOMAIN-CONTAINING PROTEIN"/>
    <property type="match status" value="1"/>
</dbReference>
<protein>
    <submittedName>
        <fullName evidence="4">Uromodulin</fullName>
    </submittedName>
</protein>
<dbReference type="Ensembl" id="ENSCCRT00000169017.1">
    <property type="protein sequence ID" value="ENSCCRP00000159246.1"/>
    <property type="gene ID" value="ENSCCRG00000053815.1"/>
</dbReference>
<evidence type="ECO:0000256" key="2">
    <source>
        <dbReference type="ARBA" id="ARBA00023157"/>
    </source>
</evidence>
<name>A0A9J8BYK4_CYPCA</name>
<dbReference type="AlphaFoldDB" id="A0A9J8BYK4"/>
<dbReference type="InterPro" id="IPR057774">
    <property type="entry name" value="D8C_UMOD/GP2/OIT3-like"/>
</dbReference>
<sequence>QLKNYIFLGDLFFAAYPSVDPCYNYTVLDDLWRPTSNTYDSVRRCDHYITWSGWYRLFINGLNAHIPDTCVAQYSCGTDVPLWIRGGHPTVQDGVVTRDVCSHWKNDCCYFGSYPIKVKACPGNYYVYELVRPNECNLAYCAVVSYISSTHTTVTPETRPAVINITLPEECNVS</sequence>
<keyword evidence="2" id="KW-1015">Disulfide bond</keyword>
<dbReference type="OMA" id="ETTDECN"/>
<accession>A0A9J8BYK4</accession>
<dbReference type="Proteomes" id="UP001108240">
    <property type="component" value="Unplaced"/>
</dbReference>
<reference evidence="4" key="2">
    <citation type="submission" date="2025-09" db="UniProtKB">
        <authorList>
            <consortium name="Ensembl"/>
        </authorList>
    </citation>
    <scope>IDENTIFICATION</scope>
</reference>
<evidence type="ECO:0000313" key="5">
    <source>
        <dbReference type="Proteomes" id="UP001108240"/>
    </source>
</evidence>
<evidence type="ECO:0000313" key="4">
    <source>
        <dbReference type="Ensembl" id="ENSCCRP00000159246.1"/>
    </source>
</evidence>
<dbReference type="Pfam" id="PF23283">
    <property type="entry name" value="D8C_UMOD"/>
    <property type="match status" value="1"/>
</dbReference>